<evidence type="ECO:0000313" key="3">
    <source>
        <dbReference type="EMBL" id="MEQ3361568.1"/>
    </source>
</evidence>
<protein>
    <submittedName>
        <fullName evidence="3">VanZ family protein</fullName>
    </submittedName>
</protein>
<evidence type="ECO:0000313" key="4">
    <source>
        <dbReference type="Proteomes" id="UP001487305"/>
    </source>
</evidence>
<feature type="transmembrane region" description="Helical" evidence="1">
    <location>
        <begin position="174"/>
        <end position="192"/>
    </location>
</feature>
<sequence>MKMKNDIRSAGASDGDFGHVVAGDSGNGATGVGGDAAGDAVDGGMGEGASRAGRFRRARIVSWALVVLWAGLIFLMSANTGSNLNNDLGFFSSIYQALKDVQAQLLGPDADAINSIAHFCEYAVFGALLANALRFHMPLRRACIVALVCASAYGATDEFHQYFVPERMCDPVDWAVDTLGGALGSALAFAVLRKRS</sequence>
<dbReference type="Pfam" id="PF04892">
    <property type="entry name" value="VanZ"/>
    <property type="match status" value="1"/>
</dbReference>
<accession>A0ABV1J915</accession>
<feature type="transmembrane region" description="Helical" evidence="1">
    <location>
        <begin position="138"/>
        <end position="154"/>
    </location>
</feature>
<dbReference type="EMBL" id="JBBNOP010000001">
    <property type="protein sequence ID" value="MEQ3361568.1"/>
    <property type="molecule type" value="Genomic_DNA"/>
</dbReference>
<name>A0ABV1J915_9ACTN</name>
<dbReference type="InterPro" id="IPR006976">
    <property type="entry name" value="VanZ-like"/>
</dbReference>
<organism evidence="3 4">
    <name type="scientific">Raoultibacter massiliensis</name>
    <dbReference type="NCBI Taxonomy" id="1852371"/>
    <lineage>
        <taxon>Bacteria</taxon>
        <taxon>Bacillati</taxon>
        <taxon>Actinomycetota</taxon>
        <taxon>Coriobacteriia</taxon>
        <taxon>Eggerthellales</taxon>
        <taxon>Eggerthellaceae</taxon>
        <taxon>Raoultibacter</taxon>
    </lineage>
</organism>
<keyword evidence="1" id="KW-0812">Transmembrane</keyword>
<feature type="transmembrane region" description="Helical" evidence="1">
    <location>
        <begin position="112"/>
        <end position="131"/>
    </location>
</feature>
<dbReference type="RefSeq" id="WP_245874522.1">
    <property type="nucleotide sequence ID" value="NZ_JBBNOP010000001.1"/>
</dbReference>
<dbReference type="Proteomes" id="UP001487305">
    <property type="component" value="Unassembled WGS sequence"/>
</dbReference>
<dbReference type="NCBIfam" id="NF037970">
    <property type="entry name" value="vanZ_1"/>
    <property type="match status" value="1"/>
</dbReference>
<gene>
    <name evidence="3" type="ORF">AAA083_01115</name>
</gene>
<evidence type="ECO:0000259" key="2">
    <source>
        <dbReference type="Pfam" id="PF04892"/>
    </source>
</evidence>
<keyword evidence="4" id="KW-1185">Reference proteome</keyword>
<feature type="domain" description="VanZ-like" evidence="2">
    <location>
        <begin position="63"/>
        <end position="189"/>
    </location>
</feature>
<comment type="caution">
    <text evidence="3">The sequence shown here is derived from an EMBL/GenBank/DDBJ whole genome shotgun (WGS) entry which is preliminary data.</text>
</comment>
<reference evidence="3 4" key="1">
    <citation type="submission" date="2024-04" db="EMBL/GenBank/DDBJ databases">
        <title>Human intestinal bacterial collection.</title>
        <authorList>
            <person name="Pauvert C."/>
            <person name="Hitch T.C.A."/>
            <person name="Clavel T."/>
        </authorList>
    </citation>
    <scope>NUCLEOTIDE SEQUENCE [LARGE SCALE GENOMIC DNA]</scope>
    <source>
        <strain evidence="3 4">CLA-KB-H42</strain>
    </source>
</reference>
<keyword evidence="1" id="KW-1133">Transmembrane helix</keyword>
<proteinExistence type="predicted"/>
<evidence type="ECO:0000256" key="1">
    <source>
        <dbReference type="SAM" id="Phobius"/>
    </source>
</evidence>
<keyword evidence="1" id="KW-0472">Membrane</keyword>
<feature type="transmembrane region" description="Helical" evidence="1">
    <location>
        <begin position="60"/>
        <end position="78"/>
    </location>
</feature>